<reference evidence="2 3" key="1">
    <citation type="submission" date="2019-07" db="EMBL/GenBank/DDBJ databases">
        <title>Whole genome shotgun sequence of Vibrio sagamiensis NBRC 104589.</title>
        <authorList>
            <person name="Hosoyama A."/>
            <person name="Uohara A."/>
            <person name="Ohji S."/>
            <person name="Ichikawa N."/>
        </authorList>
    </citation>
    <scope>NUCLEOTIDE SEQUENCE [LARGE SCALE GENOMIC DNA]</scope>
    <source>
        <strain evidence="2 3">NBRC 104589</strain>
    </source>
</reference>
<dbReference type="RefSeq" id="WP_039979733.1">
    <property type="nucleotide sequence ID" value="NZ_BAOJ01000020.1"/>
</dbReference>
<feature type="transmembrane region" description="Helical" evidence="1">
    <location>
        <begin position="7"/>
        <end position="28"/>
    </location>
</feature>
<accession>A0A511QEB0</accession>
<keyword evidence="3" id="KW-1185">Reference proteome</keyword>
<keyword evidence="1" id="KW-0812">Transmembrane</keyword>
<gene>
    <name evidence="2" type="ORF">VSA01S_17520</name>
</gene>
<dbReference type="OrthoDB" id="5814101at2"/>
<evidence type="ECO:0000313" key="3">
    <source>
        <dbReference type="Proteomes" id="UP000321922"/>
    </source>
</evidence>
<evidence type="ECO:0000256" key="1">
    <source>
        <dbReference type="SAM" id="Phobius"/>
    </source>
</evidence>
<keyword evidence="1" id="KW-0472">Membrane</keyword>
<organism evidence="2 3">
    <name type="scientific">Vibrio sagamiensis NBRC 104589</name>
    <dbReference type="NCBI Taxonomy" id="1219064"/>
    <lineage>
        <taxon>Bacteria</taxon>
        <taxon>Pseudomonadati</taxon>
        <taxon>Pseudomonadota</taxon>
        <taxon>Gammaproteobacteria</taxon>
        <taxon>Vibrionales</taxon>
        <taxon>Vibrionaceae</taxon>
        <taxon>Vibrio</taxon>
    </lineage>
</organism>
<name>A0A511QEB0_9VIBR</name>
<comment type="caution">
    <text evidence="2">The sequence shown here is derived from an EMBL/GenBank/DDBJ whole genome shotgun (WGS) entry which is preliminary data.</text>
</comment>
<proteinExistence type="predicted"/>
<dbReference type="AlphaFoldDB" id="A0A511QEB0"/>
<dbReference type="EMBL" id="BJXJ01000014">
    <property type="protein sequence ID" value="GEM75640.1"/>
    <property type="molecule type" value="Genomic_DNA"/>
</dbReference>
<protein>
    <submittedName>
        <fullName evidence="2">Uncharacterized protein</fullName>
    </submittedName>
</protein>
<dbReference type="Proteomes" id="UP000321922">
    <property type="component" value="Unassembled WGS sequence"/>
</dbReference>
<keyword evidence="1" id="KW-1133">Transmembrane helix</keyword>
<evidence type="ECO:0000313" key="2">
    <source>
        <dbReference type="EMBL" id="GEM75640.1"/>
    </source>
</evidence>
<sequence>MKRQNGAVILVTVSALLIAILMMQMGFYQSLWYQIKRVNNEIQSRQEHWIAEGGLECAYSQIIGEMVPLPVSSAVSVFGCKAQVKIEKHSNEQYRVVSTYDNITLNKTIAQVNAELNAMIKTSAAVELTGSMHVIPYAQGDPLSSQCTSIISGGAVQYIASPSGTDEHFFTVDSAETAHATGPLGAPDFTCQSTHKSNLYDPLRAPSLAGLNSYKGADIQENVLGISAFRDLFGMTYNAANAAKLKSDIAQDPQGAVFDGSNVDYSPQGWVHNCHTQLHDAYLAGKRRFWVEGNCAIEGNIFGSYPQPVESAVQLIIHRGLLYSKALSIFDGLIYQYLPSESDFDVVEKWRDLHQSREQIGVTPLSFQAHDVDGQFEQYNWLLDSTLYLDGAIGVDASGRTIKLNGSLIPAYNQQKSQKHTARLEWLRGSWYD</sequence>